<gene>
    <name evidence="1" type="ORF">Krac_3398</name>
</gene>
<comment type="caution">
    <text evidence="1">The sequence shown here is derived from an EMBL/GenBank/DDBJ whole genome shotgun (WGS) entry which is preliminary data.</text>
</comment>
<reference evidence="1 2" key="1">
    <citation type="journal article" date="2011" name="Stand. Genomic Sci.">
        <title>Non-contiguous finished genome sequence and contextual data of the filamentous soil bacterium Ktedonobacter racemifer type strain (SOSP1-21).</title>
        <authorList>
            <person name="Chang Y.J."/>
            <person name="Land M."/>
            <person name="Hauser L."/>
            <person name="Chertkov O."/>
            <person name="Del Rio T.G."/>
            <person name="Nolan M."/>
            <person name="Copeland A."/>
            <person name="Tice H."/>
            <person name="Cheng J.F."/>
            <person name="Lucas S."/>
            <person name="Han C."/>
            <person name="Goodwin L."/>
            <person name="Pitluck S."/>
            <person name="Ivanova N."/>
            <person name="Ovchinikova G."/>
            <person name="Pati A."/>
            <person name="Chen A."/>
            <person name="Palaniappan K."/>
            <person name="Mavromatis K."/>
            <person name="Liolios K."/>
            <person name="Brettin T."/>
            <person name="Fiebig A."/>
            <person name="Rohde M."/>
            <person name="Abt B."/>
            <person name="Goker M."/>
            <person name="Detter J.C."/>
            <person name="Woyke T."/>
            <person name="Bristow J."/>
            <person name="Eisen J.A."/>
            <person name="Markowitz V."/>
            <person name="Hugenholtz P."/>
            <person name="Kyrpides N.C."/>
            <person name="Klenk H.P."/>
            <person name="Lapidus A."/>
        </authorList>
    </citation>
    <scope>NUCLEOTIDE SEQUENCE [LARGE SCALE GENOMIC DNA]</scope>
    <source>
        <strain evidence="2">DSM 44963</strain>
    </source>
</reference>
<dbReference type="STRING" id="485913.Krac_3398"/>
<protein>
    <submittedName>
        <fullName evidence="1">Uncharacterized protein</fullName>
    </submittedName>
</protein>
<dbReference type="Proteomes" id="UP000004508">
    <property type="component" value="Unassembled WGS sequence"/>
</dbReference>
<evidence type="ECO:0000313" key="2">
    <source>
        <dbReference type="Proteomes" id="UP000004508"/>
    </source>
</evidence>
<dbReference type="InParanoid" id="D6U184"/>
<accession>D6U184</accession>
<keyword evidence="2" id="KW-1185">Reference proteome</keyword>
<proteinExistence type="predicted"/>
<sequence length="91" mass="10316">MHVASPPRIVAAFYSPNGKDHHVIVYTKDNAIYTYLYSRSGHNKPLEKLFPSSSYASIVDIVAYDFVNDNRCHALIATHDHLICVSYPHLK</sequence>
<name>D6U184_KTERA</name>
<evidence type="ECO:0000313" key="1">
    <source>
        <dbReference type="EMBL" id="EFH82574.1"/>
    </source>
</evidence>
<dbReference type="EMBL" id="ADVG01000004">
    <property type="protein sequence ID" value="EFH82574.1"/>
    <property type="molecule type" value="Genomic_DNA"/>
</dbReference>
<dbReference type="AlphaFoldDB" id="D6U184"/>
<organism evidence="1 2">
    <name type="scientific">Ktedonobacter racemifer DSM 44963</name>
    <dbReference type="NCBI Taxonomy" id="485913"/>
    <lineage>
        <taxon>Bacteria</taxon>
        <taxon>Bacillati</taxon>
        <taxon>Chloroflexota</taxon>
        <taxon>Ktedonobacteria</taxon>
        <taxon>Ktedonobacterales</taxon>
        <taxon>Ktedonobacteraceae</taxon>
        <taxon>Ktedonobacter</taxon>
    </lineage>
</organism>